<keyword evidence="8 9" id="KW-0119">Carbohydrate metabolism</keyword>
<evidence type="ECO:0000313" key="12">
    <source>
        <dbReference type="EMBL" id="KHF24888.1"/>
    </source>
</evidence>
<dbReference type="CDD" id="cd02508">
    <property type="entry name" value="ADP_Glucose_PP"/>
    <property type="match status" value="1"/>
</dbReference>
<evidence type="ECO:0000259" key="11">
    <source>
        <dbReference type="Pfam" id="PF24894"/>
    </source>
</evidence>
<evidence type="ECO:0000256" key="8">
    <source>
        <dbReference type="ARBA" id="ARBA00023277"/>
    </source>
</evidence>
<dbReference type="GO" id="GO:0005978">
    <property type="term" value="P:glycogen biosynthetic process"/>
    <property type="evidence" value="ECO:0007669"/>
    <property type="project" value="UniProtKB-UniRule"/>
</dbReference>
<evidence type="ECO:0000256" key="7">
    <source>
        <dbReference type="ARBA" id="ARBA00023056"/>
    </source>
</evidence>
<keyword evidence="7 9" id="KW-0320">Glycogen biosynthesis</keyword>
<dbReference type="OrthoDB" id="9801810at2"/>
<dbReference type="InterPro" id="IPR005836">
    <property type="entry name" value="ADP_Glu_pyroP_CS"/>
</dbReference>
<evidence type="ECO:0000313" key="14">
    <source>
        <dbReference type="Proteomes" id="UP000030856"/>
    </source>
</evidence>
<dbReference type="EMBL" id="MPNX01000008">
    <property type="protein sequence ID" value="OOY35014.1"/>
    <property type="molecule type" value="Genomic_DNA"/>
</dbReference>
<organism evidence="12 14">
    <name type="scientific">Solemya velum gill symbiont</name>
    <dbReference type="NCBI Taxonomy" id="2340"/>
    <lineage>
        <taxon>Bacteria</taxon>
        <taxon>Pseudomonadati</taxon>
        <taxon>Pseudomonadota</taxon>
        <taxon>Gammaproteobacteria</taxon>
        <taxon>sulfur-oxidizing symbionts</taxon>
    </lineage>
</organism>
<keyword evidence="3 9" id="KW-0808">Transferase</keyword>
<reference evidence="13 15" key="2">
    <citation type="submission" date="2016-11" db="EMBL/GenBank/DDBJ databases">
        <title>Mixed transmission modes and dynamic genome evolution in an obligate animal-bacterial symbiosis.</title>
        <authorList>
            <person name="Russell S.L."/>
            <person name="Corbett-Detig R.B."/>
            <person name="Cavanaugh C.M."/>
        </authorList>
    </citation>
    <scope>NUCLEOTIDE SEQUENCE [LARGE SCALE GENOMIC DNA]</scope>
    <source>
        <strain evidence="13">MA-KB16</strain>
    </source>
</reference>
<dbReference type="InterPro" id="IPR056818">
    <property type="entry name" value="GlmU/GlgC-like_hexapep"/>
</dbReference>
<dbReference type="SUPFAM" id="SSF51161">
    <property type="entry name" value="Trimeric LpxA-like enzymes"/>
    <property type="match status" value="1"/>
</dbReference>
<evidence type="ECO:0000256" key="1">
    <source>
        <dbReference type="ARBA" id="ARBA00010443"/>
    </source>
</evidence>
<evidence type="ECO:0000256" key="6">
    <source>
        <dbReference type="ARBA" id="ARBA00022840"/>
    </source>
</evidence>
<proteinExistence type="inferred from homology"/>
<dbReference type="EC" id="2.7.7.27" evidence="9"/>
<comment type="catalytic activity">
    <reaction evidence="9">
        <text>alpha-D-glucose 1-phosphate + ATP + H(+) = ADP-alpha-D-glucose + diphosphate</text>
        <dbReference type="Rhea" id="RHEA:12120"/>
        <dbReference type="ChEBI" id="CHEBI:15378"/>
        <dbReference type="ChEBI" id="CHEBI:30616"/>
        <dbReference type="ChEBI" id="CHEBI:33019"/>
        <dbReference type="ChEBI" id="CHEBI:57498"/>
        <dbReference type="ChEBI" id="CHEBI:58601"/>
        <dbReference type="EC" id="2.7.7.27"/>
    </reaction>
</comment>
<feature type="domain" description="Glucose-1-phosphate adenylyltransferase/Bifunctional protein GlmU-like C-terminal hexapeptide" evidence="11">
    <location>
        <begin position="308"/>
        <end position="412"/>
    </location>
</feature>
<dbReference type="InterPro" id="IPR011004">
    <property type="entry name" value="Trimer_LpxA-like_sf"/>
</dbReference>
<feature type="binding site" evidence="9">
    <location>
        <position position="177"/>
    </location>
    <ligand>
        <name>alpha-D-glucose 1-phosphate</name>
        <dbReference type="ChEBI" id="CHEBI:58601"/>
    </ligand>
</feature>
<dbReference type="STRING" id="2340.JV46_03910"/>
<comment type="similarity">
    <text evidence="1 9">Belongs to the bacterial/plant glucose-1-phosphate adenylyltransferase family.</text>
</comment>
<comment type="pathway">
    <text evidence="9">Glycan biosynthesis; glycogen biosynthesis.</text>
</comment>
<reference evidence="12 14" key="1">
    <citation type="journal article" date="2014" name="BMC Genomics">
        <title>The genome of the intracellular bacterium of the coastal bivalve, Solemya velum: a blueprint for thriving in and out of symbiosis.</title>
        <authorList>
            <person name="Dmytrenko O."/>
            <person name="Russell S.L."/>
            <person name="Loo W.T."/>
            <person name="Fontanez K.M."/>
            <person name="Liao L."/>
            <person name="Roeselers G."/>
            <person name="Sharma R."/>
            <person name="Stewart F.J."/>
            <person name="Newton I.L."/>
            <person name="Woyke T."/>
            <person name="Wu D."/>
            <person name="Lang J.M."/>
            <person name="Eisen J.A."/>
            <person name="Cavanaugh C.M."/>
        </authorList>
    </citation>
    <scope>NUCLEOTIDE SEQUENCE [LARGE SCALE GENOMIC DNA]</scope>
    <source>
        <strain evidence="12 14">WH</strain>
    </source>
</reference>
<feature type="domain" description="Nucleotidyl transferase" evidence="10">
    <location>
        <begin position="20"/>
        <end position="284"/>
    </location>
</feature>
<dbReference type="PROSITE" id="PS00808">
    <property type="entry name" value="ADP_GLC_PYROPHOSPH_1"/>
    <property type="match status" value="1"/>
</dbReference>
<dbReference type="PANTHER" id="PTHR43523">
    <property type="entry name" value="GLUCOSE-1-PHOSPHATE ADENYLYLTRANSFERASE-RELATED"/>
    <property type="match status" value="1"/>
</dbReference>
<dbReference type="NCBIfam" id="NF002023">
    <property type="entry name" value="PRK00844.1"/>
    <property type="match status" value="1"/>
</dbReference>
<evidence type="ECO:0000313" key="13">
    <source>
        <dbReference type="EMBL" id="OOY35014.1"/>
    </source>
</evidence>
<dbReference type="RefSeq" id="WP_043117113.1">
    <property type="nucleotide sequence ID" value="NZ_JRAA01000002.1"/>
</dbReference>
<dbReference type="Gene3D" id="3.90.550.10">
    <property type="entry name" value="Spore Coat Polysaccharide Biosynthesis Protein SpsA, Chain A"/>
    <property type="match status" value="1"/>
</dbReference>
<feature type="binding site" evidence="9">
    <location>
        <position position="111"/>
    </location>
    <ligand>
        <name>alpha-D-glucose 1-phosphate</name>
        <dbReference type="ChEBI" id="CHEBI:58601"/>
    </ligand>
</feature>
<dbReference type="InterPro" id="IPR005835">
    <property type="entry name" value="NTP_transferase_dom"/>
</dbReference>
<keyword evidence="4 9" id="KW-0548">Nucleotidyltransferase</keyword>
<protein>
    <recommendedName>
        <fullName evidence="9">Glucose-1-phosphate adenylyltransferase</fullName>
        <ecNumber evidence="9">2.7.7.27</ecNumber>
    </recommendedName>
    <alternativeName>
        <fullName evidence="9">ADP-glucose pyrophosphorylase</fullName>
        <shortName evidence="9">ADPGlc PPase</shortName>
    </alternativeName>
    <alternativeName>
        <fullName evidence="9">ADP-glucose synthase</fullName>
    </alternativeName>
</protein>
<dbReference type="Pfam" id="PF00483">
    <property type="entry name" value="NTP_transferase"/>
    <property type="match status" value="1"/>
</dbReference>
<dbReference type="SUPFAM" id="SSF53448">
    <property type="entry name" value="Nucleotide-diphospho-sugar transferases"/>
    <property type="match status" value="1"/>
</dbReference>
<keyword evidence="2 9" id="KW-0321">Glycogen metabolism</keyword>
<evidence type="ECO:0000256" key="3">
    <source>
        <dbReference type="ARBA" id="ARBA00022679"/>
    </source>
</evidence>
<sequence length="425" mass="47415">MNDSTQQLRYVSRLTRDTIALVLAGGQGSRLHELTAWRAKPAVYFGGKFRIIDFPMSNCLNSGIRRIGVLTQYKAHSLIRHLVQGWSHLNSATGDFLEILPASQRVGGEWYKGTADAIYQNLDIIRTHMPKYVLVLSGDHIYKMDYGPMLAFHAESGAQMTVSCLEVPLEEAANDYGVMKVDENQQVIGFEEKPAAPESIPGHPDLCLASMGNYVFDTEFLFDELIADADNPDSSHDFGKDIIPSLISRSKVMAYPFRDPETNERAYWRDVGNLDAFWQANMELINVTPELNLYDDDWPILTHQEQLPPAKFVFNDSERRGMGVDSMVSGGCLVSGAYLDHTLLFSHVRVCSYSEVRHSVVLPGVEIGRNCRINKAIIDRACVIPEGTVIGEDKEADLARGFRVTDKGVVLVTPDMLGQSTHMAR</sequence>
<name>A0A0B0H3Y2_SOVGS</name>
<dbReference type="Gene3D" id="2.160.10.10">
    <property type="entry name" value="Hexapeptide repeat proteins"/>
    <property type="match status" value="1"/>
</dbReference>
<dbReference type="PATRIC" id="fig|2340.3.peg.1526"/>
<keyword evidence="5 9" id="KW-0547">Nucleotide-binding</keyword>
<dbReference type="PROSITE" id="PS00809">
    <property type="entry name" value="ADP_GLC_PYROPHOSPH_2"/>
    <property type="match status" value="1"/>
</dbReference>
<evidence type="ECO:0000259" key="10">
    <source>
        <dbReference type="Pfam" id="PF00483"/>
    </source>
</evidence>
<dbReference type="eggNOG" id="COG0448">
    <property type="taxonomic scope" value="Bacteria"/>
</dbReference>
<feature type="binding site" evidence="9">
    <location>
        <position position="210"/>
    </location>
    <ligand>
        <name>alpha-D-glucose 1-phosphate</name>
        <dbReference type="ChEBI" id="CHEBI:58601"/>
    </ligand>
</feature>
<comment type="function">
    <text evidence="9">Involved in the biosynthesis of ADP-glucose, a building block required for the elongation reactions to produce glycogen. Catalyzes the reaction between ATP and alpha-D-glucose 1-phosphate (G1P) to produce pyrophosphate and ADP-Glc.</text>
</comment>
<dbReference type="Proteomes" id="UP000030856">
    <property type="component" value="Unassembled WGS sequence"/>
</dbReference>
<dbReference type="UniPathway" id="UPA00164"/>
<dbReference type="GO" id="GO:0008878">
    <property type="term" value="F:glucose-1-phosphate adenylyltransferase activity"/>
    <property type="evidence" value="ECO:0007669"/>
    <property type="project" value="UniProtKB-UniRule"/>
</dbReference>
<dbReference type="InterPro" id="IPR029044">
    <property type="entry name" value="Nucleotide-diphossugar_trans"/>
</dbReference>
<keyword evidence="14" id="KW-1185">Reference proteome</keyword>
<dbReference type="Proteomes" id="UP000190962">
    <property type="component" value="Unassembled WGS sequence"/>
</dbReference>
<feature type="binding site" evidence="9">
    <location>
        <begin position="192"/>
        <end position="193"/>
    </location>
    <ligand>
        <name>alpha-D-glucose 1-phosphate</name>
        <dbReference type="ChEBI" id="CHEBI:58601"/>
    </ligand>
</feature>
<dbReference type="CDD" id="cd04651">
    <property type="entry name" value="LbH_G1P_AT_C"/>
    <property type="match status" value="1"/>
</dbReference>
<dbReference type="Pfam" id="PF24894">
    <property type="entry name" value="Hexapep_GlmU"/>
    <property type="match status" value="1"/>
</dbReference>
<evidence type="ECO:0000313" key="15">
    <source>
        <dbReference type="Proteomes" id="UP000190962"/>
    </source>
</evidence>
<feature type="site" description="Could play a key role in the communication between the regulatory and the substrate sites" evidence="9">
    <location>
        <position position="110"/>
    </location>
</feature>
<comment type="caution">
    <text evidence="12">The sequence shown here is derived from an EMBL/GenBank/DDBJ whole genome shotgun (WGS) entry which is preliminary data.</text>
</comment>
<dbReference type="NCBIfam" id="TIGR02091">
    <property type="entry name" value="glgC"/>
    <property type="match status" value="1"/>
</dbReference>
<evidence type="ECO:0000256" key="5">
    <source>
        <dbReference type="ARBA" id="ARBA00022741"/>
    </source>
</evidence>
<dbReference type="InterPro" id="IPR011831">
    <property type="entry name" value="ADP-Glc_PPase"/>
</dbReference>
<dbReference type="PROSITE" id="PS00810">
    <property type="entry name" value="ADP_GLC_PYROPHOSPH_3"/>
    <property type="match status" value="1"/>
</dbReference>
<dbReference type="PANTHER" id="PTHR43523:SF2">
    <property type="entry name" value="GLUCOSE-1-PHOSPHATE ADENYLYLTRANSFERASE"/>
    <property type="match status" value="1"/>
</dbReference>
<dbReference type="HAMAP" id="MF_00624">
    <property type="entry name" value="GlgC"/>
    <property type="match status" value="1"/>
</dbReference>
<accession>A0A0B0H3Y2</accession>
<dbReference type="NCBIfam" id="NF001947">
    <property type="entry name" value="PRK00725.1"/>
    <property type="match status" value="1"/>
</dbReference>
<dbReference type="AlphaFoldDB" id="A0A0B0H3Y2"/>
<evidence type="ECO:0000256" key="9">
    <source>
        <dbReference type="HAMAP-Rule" id="MF_00624"/>
    </source>
</evidence>
<comment type="subunit">
    <text evidence="9">Homotetramer.</text>
</comment>
<evidence type="ECO:0000256" key="4">
    <source>
        <dbReference type="ARBA" id="ARBA00022695"/>
    </source>
</evidence>
<evidence type="ECO:0000256" key="2">
    <source>
        <dbReference type="ARBA" id="ARBA00022600"/>
    </source>
</evidence>
<keyword evidence="6 9" id="KW-0067">ATP-binding</keyword>
<gene>
    <name evidence="9" type="primary">glgC</name>
    <name evidence="13" type="ORF">BOV88_06760</name>
    <name evidence="12" type="ORF">JV46_03910</name>
</gene>
<dbReference type="EMBL" id="JRAA01000002">
    <property type="protein sequence ID" value="KHF24888.1"/>
    <property type="molecule type" value="Genomic_DNA"/>
</dbReference>
<dbReference type="GO" id="GO:0005524">
    <property type="term" value="F:ATP binding"/>
    <property type="evidence" value="ECO:0007669"/>
    <property type="project" value="UniProtKB-KW"/>
</dbReference>
<dbReference type="InterPro" id="IPR023049">
    <property type="entry name" value="GlgC_bac"/>
</dbReference>
<feature type="site" description="Could play a key role in the communication between the regulatory and the substrate sites" evidence="9">
    <location>
        <position position="72"/>
    </location>
</feature>